<accession>A0A7W2AR06</accession>
<gene>
    <name evidence="1" type="ORF">H2C83_06975</name>
</gene>
<proteinExistence type="predicted"/>
<dbReference type="EMBL" id="JACEOL010000023">
    <property type="protein sequence ID" value="MBA4602063.1"/>
    <property type="molecule type" value="Genomic_DNA"/>
</dbReference>
<name>A0A7W2AR06_9BACL</name>
<reference evidence="1 2" key="1">
    <citation type="submission" date="2020-07" db="EMBL/GenBank/DDBJ databases">
        <title>Thermoactinomyces phylogeny.</title>
        <authorList>
            <person name="Dunlap C."/>
        </authorList>
    </citation>
    <scope>NUCLEOTIDE SEQUENCE [LARGE SCALE GENOMIC DNA]</scope>
    <source>
        <strain evidence="1 2">AMNI-1</strain>
    </source>
</reference>
<comment type="caution">
    <text evidence="1">The sequence shown here is derived from an EMBL/GenBank/DDBJ whole genome shotgun (WGS) entry which is preliminary data.</text>
</comment>
<organism evidence="1 2">
    <name type="scientific">Thermoactinomyces mirandus</name>
    <dbReference type="NCBI Taxonomy" id="2756294"/>
    <lineage>
        <taxon>Bacteria</taxon>
        <taxon>Bacillati</taxon>
        <taxon>Bacillota</taxon>
        <taxon>Bacilli</taxon>
        <taxon>Bacillales</taxon>
        <taxon>Thermoactinomycetaceae</taxon>
        <taxon>Thermoactinomyces</taxon>
    </lineage>
</organism>
<dbReference type="RefSeq" id="WP_181739210.1">
    <property type="nucleotide sequence ID" value="NZ_JACEOL010000023.1"/>
</dbReference>
<dbReference type="Proteomes" id="UP000538292">
    <property type="component" value="Unassembled WGS sequence"/>
</dbReference>
<keyword evidence="2" id="KW-1185">Reference proteome</keyword>
<evidence type="ECO:0000313" key="1">
    <source>
        <dbReference type="EMBL" id="MBA4602063.1"/>
    </source>
</evidence>
<protein>
    <recommendedName>
        <fullName evidence="3">CRISPR-associated protein Cas6 C-terminal domain-containing protein</fullName>
    </recommendedName>
</protein>
<evidence type="ECO:0000313" key="2">
    <source>
        <dbReference type="Proteomes" id="UP000538292"/>
    </source>
</evidence>
<evidence type="ECO:0008006" key="3">
    <source>
        <dbReference type="Google" id="ProtNLM"/>
    </source>
</evidence>
<sequence length="331" mass="38226">MRAAKWALEFMLPEGGRLPANKSSMFYAILKKSFKRMVCIQRYAVCGACSFAAECAYSQLFGVLHREAKEDSPSTHRTYGINPGQDFDNQIGIIISGWEDMRKNYKPGEFFRIEIVLVDQMIELFPLVALSFKEWQSSGLGKEKIPFLLHRIWIYPAENEESTRLLMFQEKLMPIDVSSMVVSVDMLRENKSIQKDGSLSVLLRGWLLDPSVISAVSVRFSDVMKEVANRFWSLNRYFDMKERQKLESCLNDAMDAADKVQIVSGTFRIKKQRMNVRRESKLLQWDGLLRIQGEGLPTVYPWVKMAEWFHIGYQAHLGMGRLRVLPGECKR</sequence>
<dbReference type="AlphaFoldDB" id="A0A7W2AR06"/>